<dbReference type="Proteomes" id="UP001328107">
    <property type="component" value="Unassembled WGS sequence"/>
</dbReference>
<feature type="compositionally biased region" description="Polar residues" evidence="1">
    <location>
        <begin position="1"/>
        <end position="39"/>
    </location>
</feature>
<evidence type="ECO:0000313" key="3">
    <source>
        <dbReference type="Proteomes" id="UP001328107"/>
    </source>
</evidence>
<organism evidence="2 3">
    <name type="scientific">Pristionchus mayeri</name>
    <dbReference type="NCBI Taxonomy" id="1317129"/>
    <lineage>
        <taxon>Eukaryota</taxon>
        <taxon>Metazoa</taxon>
        <taxon>Ecdysozoa</taxon>
        <taxon>Nematoda</taxon>
        <taxon>Chromadorea</taxon>
        <taxon>Rhabditida</taxon>
        <taxon>Rhabditina</taxon>
        <taxon>Diplogasteromorpha</taxon>
        <taxon>Diplogasteroidea</taxon>
        <taxon>Neodiplogasteridae</taxon>
        <taxon>Pristionchus</taxon>
    </lineage>
</organism>
<protein>
    <submittedName>
        <fullName evidence="2">Uncharacterized protein</fullName>
    </submittedName>
</protein>
<accession>A0AAN5I2K6</accession>
<comment type="caution">
    <text evidence="2">The sequence shown here is derived from an EMBL/GenBank/DDBJ whole genome shotgun (WGS) entry which is preliminary data.</text>
</comment>
<sequence length="112" mass="12517">MNASDGRSTSQIQHHQAYAESTHTFVRCHTSTRPSTLSSRADRALHEERGLKRTQRRPARVAVEEKPGGTPSAPGRCPCPLRRSARTRDAFEWKRGYGASLQGPFIRQCDNA</sequence>
<dbReference type="AlphaFoldDB" id="A0AAN5I2K6"/>
<name>A0AAN5I2K6_9BILA</name>
<gene>
    <name evidence="2" type="ORF">PMAYCL1PPCAC_19798</name>
</gene>
<dbReference type="EMBL" id="BTRK01000004">
    <property type="protein sequence ID" value="GMR49603.1"/>
    <property type="molecule type" value="Genomic_DNA"/>
</dbReference>
<keyword evidence="3" id="KW-1185">Reference proteome</keyword>
<reference evidence="3" key="1">
    <citation type="submission" date="2022-10" db="EMBL/GenBank/DDBJ databases">
        <title>Genome assembly of Pristionchus species.</title>
        <authorList>
            <person name="Yoshida K."/>
            <person name="Sommer R.J."/>
        </authorList>
    </citation>
    <scope>NUCLEOTIDE SEQUENCE [LARGE SCALE GENOMIC DNA]</scope>
    <source>
        <strain evidence="3">RS5460</strain>
    </source>
</reference>
<feature type="region of interest" description="Disordered" evidence="1">
    <location>
        <begin position="1"/>
        <end position="81"/>
    </location>
</feature>
<evidence type="ECO:0000313" key="2">
    <source>
        <dbReference type="EMBL" id="GMR49603.1"/>
    </source>
</evidence>
<evidence type="ECO:0000256" key="1">
    <source>
        <dbReference type="SAM" id="MobiDB-lite"/>
    </source>
</evidence>
<feature type="compositionally biased region" description="Basic and acidic residues" evidence="1">
    <location>
        <begin position="40"/>
        <end position="51"/>
    </location>
</feature>
<proteinExistence type="predicted"/>